<dbReference type="EMBL" id="CM047582">
    <property type="protein sequence ID" value="KAI9914669.1"/>
    <property type="molecule type" value="Genomic_DNA"/>
</dbReference>
<comment type="caution">
    <text evidence="1">The sequence shown here is derived from an EMBL/GenBank/DDBJ whole genome shotgun (WGS) entry which is preliminary data.</text>
</comment>
<reference evidence="1 2" key="1">
    <citation type="journal article" date="2022" name="bioRxiv">
        <title>The genome of the oomycete Peronosclerospora sorghi, a cosmopolitan pathogen of maize and sorghum, is inflated with dispersed pseudogenes.</title>
        <authorList>
            <person name="Fletcher K."/>
            <person name="Martin F."/>
            <person name="Isakeit T."/>
            <person name="Cavanaugh K."/>
            <person name="Magill C."/>
            <person name="Michelmore R."/>
        </authorList>
    </citation>
    <scope>NUCLEOTIDE SEQUENCE [LARGE SCALE GENOMIC DNA]</scope>
    <source>
        <strain evidence="1">P6</strain>
    </source>
</reference>
<keyword evidence="2" id="KW-1185">Reference proteome</keyword>
<proteinExistence type="predicted"/>
<protein>
    <submittedName>
        <fullName evidence="1">Uncharacterized protein</fullName>
    </submittedName>
</protein>
<dbReference type="Proteomes" id="UP001163321">
    <property type="component" value="Chromosome 3"/>
</dbReference>
<evidence type="ECO:0000313" key="1">
    <source>
        <dbReference type="EMBL" id="KAI9914669.1"/>
    </source>
</evidence>
<gene>
    <name evidence="1" type="ORF">PsorP6_008218</name>
</gene>
<organism evidence="1 2">
    <name type="scientific">Peronosclerospora sorghi</name>
    <dbReference type="NCBI Taxonomy" id="230839"/>
    <lineage>
        <taxon>Eukaryota</taxon>
        <taxon>Sar</taxon>
        <taxon>Stramenopiles</taxon>
        <taxon>Oomycota</taxon>
        <taxon>Peronosporomycetes</taxon>
        <taxon>Peronosporales</taxon>
        <taxon>Peronosporaceae</taxon>
        <taxon>Peronosclerospora</taxon>
    </lineage>
</organism>
<evidence type="ECO:0000313" key="2">
    <source>
        <dbReference type="Proteomes" id="UP001163321"/>
    </source>
</evidence>
<name>A0ACC0W7F8_9STRA</name>
<accession>A0ACC0W7F8</accession>
<sequence length="323" mass="37164">MKGASEDNGWAICPEVIIVSDDENEIANSEGTGRRSFTEVVDKLLLLAKNPTLRNDNEVVSALIRELGITPTMKITCSLQATCEKLGYLLDFVNGHERRHRACEDLVMVLCEVLRLVQTAPYKLGNNNEICKTRDTLYDNSNPMDLAYGLMDRWGAWLLQCPRSSDDRSFAMGLVISRLETISMKFSDDINNFQNSVVMCEQQLKNTAEEWFETLKKCRHDLQFESLKPFEREWKVFDKTFCTTQAVQIKFEESKKARKTLIYHVQEKKLRCEFYRACLTLVYAVTQLAGIHAHEQHCAKDVNMVMNDMMIPLLEGLQTKRIN</sequence>